<dbReference type="AlphaFoldDB" id="A0A9D9E9M4"/>
<feature type="transmembrane region" description="Helical" evidence="1">
    <location>
        <begin position="370"/>
        <end position="387"/>
    </location>
</feature>
<dbReference type="InterPro" id="IPR006675">
    <property type="entry name" value="HDIG_dom"/>
</dbReference>
<dbReference type="PANTHER" id="PTHR36442:SF1">
    <property type="entry name" value="CYCLIC-DI-AMP PHOSPHODIESTERASE PGPH"/>
    <property type="match status" value="1"/>
</dbReference>
<reference evidence="3" key="1">
    <citation type="submission" date="2020-10" db="EMBL/GenBank/DDBJ databases">
        <authorList>
            <person name="Gilroy R."/>
        </authorList>
    </citation>
    <scope>NUCLEOTIDE SEQUENCE</scope>
    <source>
        <strain evidence="3">11167</strain>
    </source>
</reference>
<dbReference type="Pfam" id="PF01966">
    <property type="entry name" value="HD"/>
    <property type="match status" value="1"/>
</dbReference>
<dbReference type="PROSITE" id="PS51831">
    <property type="entry name" value="HD"/>
    <property type="match status" value="1"/>
</dbReference>
<feature type="transmembrane region" description="Helical" evidence="1">
    <location>
        <begin position="311"/>
        <end position="329"/>
    </location>
</feature>
<proteinExistence type="predicted"/>
<dbReference type="Proteomes" id="UP000823633">
    <property type="component" value="Unassembled WGS sequence"/>
</dbReference>
<comment type="caution">
    <text evidence="3">The sequence shown here is derived from an EMBL/GenBank/DDBJ whole genome shotgun (WGS) entry which is preliminary data.</text>
</comment>
<dbReference type="SUPFAM" id="SSF109604">
    <property type="entry name" value="HD-domain/PDEase-like"/>
    <property type="match status" value="1"/>
</dbReference>
<evidence type="ECO:0000313" key="4">
    <source>
        <dbReference type="Proteomes" id="UP000823633"/>
    </source>
</evidence>
<organism evidence="3 4">
    <name type="scientific">Candidatus Aphodenecus pullistercoris</name>
    <dbReference type="NCBI Taxonomy" id="2840669"/>
    <lineage>
        <taxon>Bacteria</taxon>
        <taxon>Pseudomonadati</taxon>
        <taxon>Spirochaetota</taxon>
        <taxon>Spirochaetia</taxon>
        <taxon>Spirochaetales</taxon>
        <taxon>Candidatus Aphodenecus</taxon>
    </lineage>
</organism>
<dbReference type="PANTHER" id="PTHR36442">
    <property type="entry name" value="CYCLIC-DI-AMP PHOSPHODIESTERASE PGPH"/>
    <property type="match status" value="1"/>
</dbReference>
<dbReference type="CDD" id="cd00077">
    <property type="entry name" value="HDc"/>
    <property type="match status" value="1"/>
</dbReference>
<sequence length="740" mass="83451">MALKTTSPLLSDGVDKYRPRTVLILCLLFLLNVVLGVLIPILSESNALYSVELVYDYQPGELANEDVVAPYDFSFDDEIATRQLRERRAAAVLPQFDFSYAESVRSLALTRALVQALESGDEERILAALPSDGIDRNSFLEVWNALDAEERTTLSLILDDSVLALLQTGLFSSTELAQISQEGYTSVDAELPDEAVSSLARRIVDTASLVGEDGIVDWLIDYFKDYDIKMSARGFDLLSRLVASLVEPNVRYNALTTEDLRREARESTPTVQAEIHRGDYILRYDTIVTEQALQTIRMINGISVDVSPLQLIGRFIFLAVILYVALYFISSFIERKYRVIVYTYIFLITLAIVLILSYLVTFFFQQQSQMVDQIIPFLFLPLLMSQLTSRKRMGFVAGAVYSCFILFFPTTGAMTFFYLVFSIEVSLLFMRFSVTRLDMLYQGFYTALANIFITVVFHFILDKPLAILFQEVIAVTMNVALSYILIGLLLPLLEHFLNIPTVFRLHELSSTDSPVLVRLRTQAIGTYNHSVNVSDMAYNAAKEIGANAELAKVGGLYHDIGKSDHPEYFIENQGGGPNVHDEMKYTLSAAVIKSHVKLGVEKGKEVGLPQEVLDIIEQHHGNDIISFFYNKAMEEAKASRTPIQVNEEDFRYNAEIPQTREAGIVMLADCFEAASRTLKKPTTLRYEKLFTSILVGKMNGNQLDDCMLSMAEIEKIKRVFVHQAFGRDHMRIQYTKEGGE</sequence>
<reference evidence="3" key="2">
    <citation type="journal article" date="2021" name="PeerJ">
        <title>Extensive microbial diversity within the chicken gut microbiome revealed by metagenomics and culture.</title>
        <authorList>
            <person name="Gilroy R."/>
            <person name="Ravi A."/>
            <person name="Getino M."/>
            <person name="Pursley I."/>
            <person name="Horton D.L."/>
            <person name="Alikhan N.F."/>
            <person name="Baker D."/>
            <person name="Gharbi K."/>
            <person name="Hall N."/>
            <person name="Watson M."/>
            <person name="Adriaenssens E.M."/>
            <person name="Foster-Nyarko E."/>
            <person name="Jarju S."/>
            <person name="Secka A."/>
            <person name="Antonio M."/>
            <person name="Oren A."/>
            <person name="Chaudhuri R.R."/>
            <person name="La Ragione R."/>
            <person name="Hildebrand F."/>
            <person name="Pallen M.J."/>
        </authorList>
    </citation>
    <scope>NUCLEOTIDE SEQUENCE</scope>
    <source>
        <strain evidence="3">11167</strain>
    </source>
</reference>
<protein>
    <submittedName>
        <fullName evidence="3">HDIG domain-containing protein</fullName>
    </submittedName>
</protein>
<dbReference type="Pfam" id="PF07698">
    <property type="entry name" value="7TM-7TMR_HD"/>
    <property type="match status" value="1"/>
</dbReference>
<feature type="transmembrane region" description="Helical" evidence="1">
    <location>
        <begin position="21"/>
        <end position="42"/>
    </location>
</feature>
<name>A0A9D9E9M4_9SPIR</name>
<dbReference type="InterPro" id="IPR003607">
    <property type="entry name" value="HD/PDEase_dom"/>
</dbReference>
<evidence type="ECO:0000256" key="1">
    <source>
        <dbReference type="SAM" id="Phobius"/>
    </source>
</evidence>
<keyword evidence="1" id="KW-0472">Membrane</keyword>
<feature type="transmembrane region" description="Helical" evidence="1">
    <location>
        <begin position="399"/>
        <end position="421"/>
    </location>
</feature>
<dbReference type="Pfam" id="PF07697">
    <property type="entry name" value="7TMR-HDED"/>
    <property type="match status" value="1"/>
</dbReference>
<feature type="domain" description="HD" evidence="2">
    <location>
        <begin position="526"/>
        <end position="674"/>
    </location>
</feature>
<dbReference type="InterPro" id="IPR011624">
    <property type="entry name" value="Metal-dep_PHydrolase_7TM_extra"/>
</dbReference>
<dbReference type="Gene3D" id="1.10.3210.10">
    <property type="entry name" value="Hypothetical protein af1432"/>
    <property type="match status" value="1"/>
</dbReference>
<evidence type="ECO:0000259" key="2">
    <source>
        <dbReference type="PROSITE" id="PS51831"/>
    </source>
</evidence>
<accession>A0A9D9E9M4</accession>
<gene>
    <name evidence="3" type="ORF">IAC42_08220</name>
</gene>
<keyword evidence="1" id="KW-0812">Transmembrane</keyword>
<dbReference type="InterPro" id="IPR011621">
    <property type="entry name" value="Metal-dep_PHydrolase_7TM_intra"/>
</dbReference>
<dbReference type="NCBIfam" id="TIGR00277">
    <property type="entry name" value="HDIG"/>
    <property type="match status" value="1"/>
</dbReference>
<dbReference type="SMART" id="SM00471">
    <property type="entry name" value="HDc"/>
    <property type="match status" value="1"/>
</dbReference>
<dbReference type="InterPro" id="IPR006674">
    <property type="entry name" value="HD_domain"/>
</dbReference>
<dbReference type="InterPro" id="IPR052722">
    <property type="entry name" value="PgpH_phosphodiesterase"/>
</dbReference>
<keyword evidence="1" id="KW-1133">Transmembrane helix</keyword>
<feature type="transmembrane region" description="Helical" evidence="1">
    <location>
        <begin position="441"/>
        <end position="460"/>
    </location>
</feature>
<dbReference type="EMBL" id="JADIMU010000054">
    <property type="protein sequence ID" value="MBO8443719.1"/>
    <property type="molecule type" value="Genomic_DNA"/>
</dbReference>
<feature type="transmembrane region" description="Helical" evidence="1">
    <location>
        <begin position="341"/>
        <end position="364"/>
    </location>
</feature>
<evidence type="ECO:0000313" key="3">
    <source>
        <dbReference type="EMBL" id="MBO8443719.1"/>
    </source>
</evidence>
<feature type="transmembrane region" description="Helical" evidence="1">
    <location>
        <begin position="472"/>
        <end position="493"/>
    </location>
</feature>